<proteinExistence type="predicted"/>
<accession>A0A0M3IX29</accession>
<dbReference type="Proteomes" id="UP000036681">
    <property type="component" value="Unplaced"/>
</dbReference>
<dbReference type="SUPFAM" id="SSF48113">
    <property type="entry name" value="Heme-dependent peroxidases"/>
    <property type="match status" value="1"/>
</dbReference>
<keyword evidence="1" id="KW-0575">Peroxidase</keyword>
<dbReference type="PANTHER" id="PTHR11475:SF85">
    <property type="entry name" value="SHKT DOMAIN-CONTAINING PROTEIN"/>
    <property type="match status" value="1"/>
</dbReference>
<dbReference type="GO" id="GO:0006979">
    <property type="term" value="P:response to oxidative stress"/>
    <property type="evidence" value="ECO:0007669"/>
    <property type="project" value="InterPro"/>
</dbReference>
<dbReference type="GO" id="GO:0005615">
    <property type="term" value="C:extracellular space"/>
    <property type="evidence" value="ECO:0007669"/>
    <property type="project" value="TreeGrafter"/>
</dbReference>
<dbReference type="PANTHER" id="PTHR11475">
    <property type="entry name" value="OXIDASE/PEROXIDASE"/>
    <property type="match status" value="1"/>
</dbReference>
<dbReference type="Gene3D" id="1.10.640.10">
    <property type="entry name" value="Haem peroxidase domain superfamily, animal type"/>
    <property type="match status" value="1"/>
</dbReference>
<protein>
    <submittedName>
        <fullName evidence="3">Peroxidase</fullName>
    </submittedName>
</protein>
<reference evidence="3" key="1">
    <citation type="submission" date="2017-02" db="UniProtKB">
        <authorList>
            <consortium name="WormBaseParasite"/>
        </authorList>
    </citation>
    <scope>IDENTIFICATION</scope>
</reference>
<dbReference type="WBParaSite" id="ALUE_0002330701-mRNA-1">
    <property type="protein sequence ID" value="ALUE_0002330701-mRNA-1"/>
    <property type="gene ID" value="ALUE_0002330701"/>
</dbReference>
<sequence>MINSENDRVDFYVGAMLEDPVVRGLIGPTLACIVGPQFQRSRDGDRFYYENPGIFTRGQLVEIRKSSLARLLCDNGDNIDFVPREAFRLGRMTPCSQIPQMDLSRWKEL</sequence>
<name>A0A0M3IX29_ASCLU</name>
<dbReference type="InterPro" id="IPR037120">
    <property type="entry name" value="Haem_peroxidase_sf_animal"/>
</dbReference>
<evidence type="ECO:0000256" key="1">
    <source>
        <dbReference type="ARBA" id="ARBA00022559"/>
    </source>
</evidence>
<keyword evidence="2" id="KW-1185">Reference proteome</keyword>
<dbReference type="GO" id="GO:0020037">
    <property type="term" value="F:heme binding"/>
    <property type="evidence" value="ECO:0007669"/>
    <property type="project" value="InterPro"/>
</dbReference>
<dbReference type="AlphaFoldDB" id="A0A0M3IX29"/>
<dbReference type="InterPro" id="IPR019791">
    <property type="entry name" value="Haem_peroxidase_animal"/>
</dbReference>
<dbReference type="InterPro" id="IPR010255">
    <property type="entry name" value="Haem_peroxidase_sf"/>
</dbReference>
<dbReference type="Pfam" id="PF03098">
    <property type="entry name" value="An_peroxidase"/>
    <property type="match status" value="1"/>
</dbReference>
<dbReference type="PROSITE" id="PS50292">
    <property type="entry name" value="PEROXIDASE_3"/>
    <property type="match status" value="1"/>
</dbReference>
<evidence type="ECO:0000313" key="3">
    <source>
        <dbReference type="WBParaSite" id="ALUE_0002330701-mRNA-1"/>
    </source>
</evidence>
<evidence type="ECO:0000313" key="2">
    <source>
        <dbReference type="Proteomes" id="UP000036681"/>
    </source>
</evidence>
<keyword evidence="1" id="KW-0560">Oxidoreductase</keyword>
<organism evidence="2 3">
    <name type="scientific">Ascaris lumbricoides</name>
    <name type="common">Giant roundworm</name>
    <dbReference type="NCBI Taxonomy" id="6252"/>
    <lineage>
        <taxon>Eukaryota</taxon>
        <taxon>Metazoa</taxon>
        <taxon>Ecdysozoa</taxon>
        <taxon>Nematoda</taxon>
        <taxon>Chromadorea</taxon>
        <taxon>Rhabditida</taxon>
        <taxon>Spirurina</taxon>
        <taxon>Ascaridomorpha</taxon>
        <taxon>Ascaridoidea</taxon>
        <taxon>Ascarididae</taxon>
        <taxon>Ascaris</taxon>
    </lineage>
</organism>
<dbReference type="GO" id="GO:0004601">
    <property type="term" value="F:peroxidase activity"/>
    <property type="evidence" value="ECO:0007669"/>
    <property type="project" value="UniProtKB-KW"/>
</dbReference>